<proteinExistence type="predicted"/>
<evidence type="ECO:0000256" key="1">
    <source>
        <dbReference type="SAM" id="MobiDB-lite"/>
    </source>
</evidence>
<evidence type="ECO:0000313" key="3">
    <source>
        <dbReference type="EMBL" id="CEM18544.1"/>
    </source>
</evidence>
<feature type="compositionally biased region" description="Basic and acidic residues" evidence="1">
    <location>
        <begin position="222"/>
        <end position="234"/>
    </location>
</feature>
<feature type="signal peptide" evidence="2">
    <location>
        <begin position="1"/>
        <end position="26"/>
    </location>
</feature>
<dbReference type="Proteomes" id="UP000041254">
    <property type="component" value="Unassembled WGS sequence"/>
</dbReference>
<gene>
    <name evidence="3" type="ORF">Vbra_5972</name>
</gene>
<name>A0A0G4FVI0_VITBC</name>
<feature type="compositionally biased region" description="Polar residues" evidence="1">
    <location>
        <begin position="501"/>
        <end position="511"/>
    </location>
</feature>
<organism evidence="3 4">
    <name type="scientific">Vitrella brassicaformis (strain CCMP3155)</name>
    <dbReference type="NCBI Taxonomy" id="1169540"/>
    <lineage>
        <taxon>Eukaryota</taxon>
        <taxon>Sar</taxon>
        <taxon>Alveolata</taxon>
        <taxon>Colpodellida</taxon>
        <taxon>Vitrellaceae</taxon>
        <taxon>Vitrella</taxon>
    </lineage>
</organism>
<keyword evidence="2" id="KW-0732">Signal</keyword>
<evidence type="ECO:0008006" key="5">
    <source>
        <dbReference type="Google" id="ProtNLM"/>
    </source>
</evidence>
<reference evidence="3 4" key="1">
    <citation type="submission" date="2014-11" db="EMBL/GenBank/DDBJ databases">
        <authorList>
            <person name="Zhu J."/>
            <person name="Qi W."/>
            <person name="Song R."/>
        </authorList>
    </citation>
    <scope>NUCLEOTIDE SEQUENCE [LARGE SCALE GENOMIC DNA]</scope>
</reference>
<feature type="chain" id="PRO_5005189813" description="Thyroglobulin type-1 domain-containing protein" evidence="2">
    <location>
        <begin position="27"/>
        <end position="1141"/>
    </location>
</feature>
<accession>A0A0G4FVI0</accession>
<keyword evidence="4" id="KW-1185">Reference proteome</keyword>
<evidence type="ECO:0000256" key="2">
    <source>
        <dbReference type="SAM" id="SignalP"/>
    </source>
</evidence>
<dbReference type="AlphaFoldDB" id="A0A0G4FVI0"/>
<evidence type="ECO:0000313" key="4">
    <source>
        <dbReference type="Proteomes" id="UP000041254"/>
    </source>
</evidence>
<protein>
    <recommendedName>
        <fullName evidence="5">Thyroglobulin type-1 domain-containing protein</fullName>
    </recommendedName>
</protein>
<dbReference type="PhylomeDB" id="A0A0G4FVI0"/>
<feature type="region of interest" description="Disordered" evidence="1">
    <location>
        <begin position="496"/>
        <end position="515"/>
    </location>
</feature>
<dbReference type="EMBL" id="CDMY01000502">
    <property type="protein sequence ID" value="CEM18544.1"/>
    <property type="molecule type" value="Genomic_DNA"/>
</dbReference>
<dbReference type="InParanoid" id="A0A0G4FVI0"/>
<feature type="region of interest" description="Disordered" evidence="1">
    <location>
        <begin position="222"/>
        <end position="242"/>
    </location>
</feature>
<sequence length="1141" mass="123036">MRWALRLVTALLSILLSQWERRGAVAQFTTACLSNNNRTDDDGQPTETNADCQPIVFPDGEIFSSCEANALLPILDDPDLGNFGQCFYEDNAQEELKRQQTDALTTDEETAGDVSASGDRQSILCGELSGVTSTAALGSCPSDKPICARTSDSRFCYCIEESIGLFGEVANFSRGDVSLVLGVASGQPSSLCFPAELDPCFNAVNRFAVPFDCAGSLPVVERRGEEGPDPREQSFKPNAPPPVPQLEESTFAQLVPGTYLFEDVSSDAYLDTINNTGTNVSSCMRIQGKPDDDSGLDDFFLDLSCNTTEGVSVTLQFDCPETGLCSQREGQAFEPALATIQGVMRVEDASNPACVGVEAQIEITATGFVDEAVSLRAEQVNYEEDQRILVIGDDEQSDLITARVMGILSPARDFSLGLLAFPDEAPEGCDLPVKQRVFTVTSGDTDAGGVIALAAGGYRTDATTGLPVSVNPLELSLDAESKQDVFRNCSEACRSSKESQRTSTRPRSTGVASRERERGIFLGPDPGRTLLGQALPSIFFPVFRPEEGPRLSFGSDRIMDSYFVQAQSLDISCLNDTDAEEFVDPCDRRLAVSLFCVNAAEMLSPTFGLFDGGTGMELGLVLKGQLGALTEGPLTDGTEVLTNCRGPRIQNLPVGFEEPFTLPRNLTVGDIVAVSLGPDVGTLGGDTLVNVNVTGEESLIAANARNRTISQLEEHTCPPTNEPGKQSITAFVDVLQEDGNIWNDTCFIGYECFDACPDAILAAPTSTQPSSYRMVDRIEERSTGTDYCLRLINRETGIGEDSRTEENLFFSCEDMQATIRYDVAALDGRLQPFTVDAYDQAQIAFANVDIKGTVRQVLTLVDGEPVEVCNDTLMFVEGTLVGGLAIDPSGRAIPQQTGEPLNLPFLPVIEDLQQSKTRSQASVPELLLTSSFSLNQMDYTILSAPTDETDDRCFSPSTRLTYRRGGRTPRFPCVPRLLVQQDFTSTNIAVTASHGMTELDNGLPGQQYDTILYAVLPTVCDNRQEGVPLGVQIQCRPTTPINVTADDPPLEAGVDFDLKSIANVATDSSTAGLSDDNLQSDFLLSCTSEDVERIRNRPSLAGGASAFIVRTIPLFVDVPAANGEPGRRVNQLCPVLTFCRP</sequence>
<dbReference type="VEuPathDB" id="CryptoDB:Vbra_5972"/>